<keyword evidence="3" id="KW-0233">DNA recombination</keyword>
<dbReference type="InterPro" id="IPR011010">
    <property type="entry name" value="DNA_brk_join_enz"/>
</dbReference>
<dbReference type="SUPFAM" id="SSF56349">
    <property type="entry name" value="DNA breaking-rejoining enzymes"/>
    <property type="match status" value="1"/>
</dbReference>
<evidence type="ECO:0000313" key="7">
    <source>
        <dbReference type="EMBL" id="OGX84698.1"/>
    </source>
</evidence>
<organism evidence="7 8">
    <name type="scientific">Hymenobacter glacialis</name>
    <dbReference type="NCBI Taxonomy" id="1908236"/>
    <lineage>
        <taxon>Bacteria</taxon>
        <taxon>Pseudomonadati</taxon>
        <taxon>Bacteroidota</taxon>
        <taxon>Cytophagia</taxon>
        <taxon>Cytophagales</taxon>
        <taxon>Hymenobacteraceae</taxon>
        <taxon>Hymenobacter</taxon>
    </lineage>
</organism>
<evidence type="ECO:0000256" key="1">
    <source>
        <dbReference type="ARBA" id="ARBA00022908"/>
    </source>
</evidence>
<comment type="caution">
    <text evidence="7">The sequence shown here is derived from an EMBL/GenBank/DDBJ whole genome shotgun (WGS) entry which is preliminary data.</text>
</comment>
<dbReference type="PROSITE" id="PS51900">
    <property type="entry name" value="CB"/>
    <property type="match status" value="1"/>
</dbReference>
<evidence type="ECO:0000256" key="2">
    <source>
        <dbReference type="ARBA" id="ARBA00023125"/>
    </source>
</evidence>
<dbReference type="Gene3D" id="1.10.150.130">
    <property type="match status" value="1"/>
</dbReference>
<name>A0A1G1T1E0_9BACT</name>
<feature type="domain" description="Core-binding (CB)" evidence="6">
    <location>
        <begin position="201"/>
        <end position="283"/>
    </location>
</feature>
<proteinExistence type="predicted"/>
<dbReference type="OrthoDB" id="1493636at2"/>
<protein>
    <recommendedName>
        <fullName evidence="6">Core-binding (CB) domain-containing protein</fullName>
    </recommendedName>
</protein>
<dbReference type="Gene3D" id="1.10.443.10">
    <property type="entry name" value="Intergrase catalytic core"/>
    <property type="match status" value="1"/>
</dbReference>
<evidence type="ECO:0000259" key="6">
    <source>
        <dbReference type="PROSITE" id="PS51900"/>
    </source>
</evidence>
<keyword evidence="8" id="KW-1185">Reference proteome</keyword>
<feature type="coiled-coil region" evidence="5">
    <location>
        <begin position="125"/>
        <end position="194"/>
    </location>
</feature>
<keyword evidence="5" id="KW-0175">Coiled coil</keyword>
<dbReference type="RefSeq" id="WP_070734841.1">
    <property type="nucleotide sequence ID" value="NZ_MDZC01000068.1"/>
</dbReference>
<dbReference type="InterPro" id="IPR010998">
    <property type="entry name" value="Integrase_recombinase_N"/>
</dbReference>
<dbReference type="AlphaFoldDB" id="A0A1G1T1E0"/>
<evidence type="ECO:0000313" key="8">
    <source>
        <dbReference type="Proteomes" id="UP000177791"/>
    </source>
</evidence>
<evidence type="ECO:0000256" key="5">
    <source>
        <dbReference type="SAM" id="Coils"/>
    </source>
</evidence>
<keyword evidence="1" id="KW-0229">DNA integration</keyword>
<dbReference type="STRING" id="1908236.BEN48_02895"/>
<dbReference type="InterPro" id="IPR013762">
    <property type="entry name" value="Integrase-like_cat_sf"/>
</dbReference>
<accession>A0A1G1T1E0</accession>
<dbReference type="EMBL" id="MDZC01000068">
    <property type="protein sequence ID" value="OGX84698.1"/>
    <property type="molecule type" value="Genomic_DNA"/>
</dbReference>
<dbReference type="InterPro" id="IPR025269">
    <property type="entry name" value="SAM-like_dom"/>
</dbReference>
<sequence length="428" mass="48494">MKEAPIIAPRANPVMFYKLKGESKKTGEPTVYLIYRKGTVAKSTGVTVKPTHFNPATGKVSMRDALHPEKNERIETVAKAFARACRDIESVGRPVTRANVEAMLAIETEEKQERAKKVDKGWGLVAEREERIDALEAELKELRSLVDGHKYILEYHLPKQQRFERILRDSQQRLAVLEAEAEEIRAYVTELQEDMGLVSSALFKEKLHEYIRIQRLNNVKESTLGNYTVIGNTVDRFNSKLKLKDIDLAFFQEFQQHLVKRGVTNNSIRGILSRIKGIYKYFADDEGLPLGFFSKFKMVKAGKDENIIFLSSQEVAELEALPLKARVHHEVRQQFLFAVETGLRRSDYNVTAANVQGSAIVLATQKTGKQVAIPLTAKARQLFEEAGHSFRLIPESQFNQTLRIICKKMPSMQAGSIKTFSIGNNEVV</sequence>
<keyword evidence="2 4" id="KW-0238">DNA-binding</keyword>
<dbReference type="InterPro" id="IPR044068">
    <property type="entry name" value="CB"/>
</dbReference>
<dbReference type="GO" id="GO:0015074">
    <property type="term" value="P:DNA integration"/>
    <property type="evidence" value="ECO:0007669"/>
    <property type="project" value="UniProtKB-KW"/>
</dbReference>
<evidence type="ECO:0000256" key="3">
    <source>
        <dbReference type="ARBA" id="ARBA00023172"/>
    </source>
</evidence>
<dbReference type="GO" id="GO:0003677">
    <property type="term" value="F:DNA binding"/>
    <property type="evidence" value="ECO:0007669"/>
    <property type="project" value="UniProtKB-UniRule"/>
</dbReference>
<dbReference type="GO" id="GO:0006310">
    <property type="term" value="P:DNA recombination"/>
    <property type="evidence" value="ECO:0007669"/>
    <property type="project" value="UniProtKB-KW"/>
</dbReference>
<reference evidence="7 8" key="1">
    <citation type="submission" date="2016-08" db="EMBL/GenBank/DDBJ databases">
        <title>Hymenobacter coccineus sp. nov., Hymenobacter lapidarius sp. nov. and Hymenobacter glacialis sp. nov., isolated from Antarctic soil.</title>
        <authorList>
            <person name="Sedlacek I."/>
            <person name="Kralova S."/>
            <person name="Kyrova K."/>
            <person name="Maslanova I."/>
            <person name="Stankova E."/>
            <person name="Vrbovska V."/>
            <person name="Nemec M."/>
            <person name="Bartak M."/>
            <person name="Svec P."/>
            <person name="Busse H.-J."/>
            <person name="Pantucek R."/>
        </authorList>
    </citation>
    <scope>NUCLEOTIDE SEQUENCE [LARGE SCALE GENOMIC DNA]</scope>
    <source>
        <strain evidence="7 8">CCM 8648</strain>
    </source>
</reference>
<gene>
    <name evidence="7" type="ORF">BEN48_02895</name>
</gene>
<dbReference type="Pfam" id="PF13102">
    <property type="entry name" value="Phage_int_SAM_5"/>
    <property type="match status" value="1"/>
</dbReference>
<dbReference type="Proteomes" id="UP000177791">
    <property type="component" value="Unassembled WGS sequence"/>
</dbReference>
<evidence type="ECO:0000256" key="4">
    <source>
        <dbReference type="PROSITE-ProRule" id="PRU01248"/>
    </source>
</evidence>